<feature type="chain" id="PRO_5002207377" description="Glutaminase" evidence="1">
    <location>
        <begin position="21"/>
        <end position="684"/>
    </location>
</feature>
<proteinExistence type="predicted"/>
<dbReference type="InterPro" id="IPR012341">
    <property type="entry name" value="6hp_glycosidase-like_sf"/>
</dbReference>
<dbReference type="Gene3D" id="1.50.10.10">
    <property type="match status" value="1"/>
</dbReference>
<dbReference type="Proteomes" id="UP000053593">
    <property type="component" value="Unassembled WGS sequence"/>
</dbReference>
<evidence type="ECO:0000259" key="3">
    <source>
        <dbReference type="Pfam" id="PF17168"/>
    </source>
</evidence>
<feature type="domain" description="Glutaminase A N-terminal" evidence="3">
    <location>
        <begin position="101"/>
        <end position="330"/>
    </location>
</feature>
<dbReference type="GO" id="GO:0005975">
    <property type="term" value="P:carbohydrate metabolic process"/>
    <property type="evidence" value="ECO:0007669"/>
    <property type="project" value="InterPro"/>
</dbReference>
<evidence type="ECO:0008006" key="6">
    <source>
        <dbReference type="Google" id="ProtNLM"/>
    </source>
</evidence>
<evidence type="ECO:0000313" key="4">
    <source>
        <dbReference type="EMBL" id="KIK53990.1"/>
    </source>
</evidence>
<dbReference type="Pfam" id="PF16335">
    <property type="entry name" value="GtaA_6_Hairpin"/>
    <property type="match status" value="1"/>
</dbReference>
<dbReference type="InterPro" id="IPR033433">
    <property type="entry name" value="GtaA_N"/>
</dbReference>
<dbReference type="HOGENOM" id="CLU_008020_1_0_1"/>
<protein>
    <recommendedName>
        <fullName evidence="6">Glutaminase</fullName>
    </recommendedName>
</protein>
<keyword evidence="5" id="KW-1185">Reference proteome</keyword>
<dbReference type="PANTHER" id="PTHR31987">
    <property type="entry name" value="GLUTAMINASE A-RELATED"/>
    <property type="match status" value="1"/>
</dbReference>
<gene>
    <name evidence="4" type="ORF">GYMLUDRAFT_178055</name>
</gene>
<name>A0A0D0AU12_9AGAR</name>
<feature type="domain" description="Glutaminase A central" evidence="2">
    <location>
        <begin position="338"/>
        <end position="671"/>
    </location>
</feature>
<dbReference type="PANTHER" id="PTHR31987:SF1">
    <property type="entry name" value="GLUTAMINASE A"/>
    <property type="match status" value="1"/>
</dbReference>
<evidence type="ECO:0000313" key="5">
    <source>
        <dbReference type="Proteomes" id="UP000053593"/>
    </source>
</evidence>
<dbReference type="Pfam" id="PF17168">
    <property type="entry name" value="DUF5127"/>
    <property type="match status" value="1"/>
</dbReference>
<accession>A0A0D0AU12</accession>
<organism evidence="4 5">
    <name type="scientific">Collybiopsis luxurians FD-317 M1</name>
    <dbReference type="NCBI Taxonomy" id="944289"/>
    <lineage>
        <taxon>Eukaryota</taxon>
        <taxon>Fungi</taxon>
        <taxon>Dikarya</taxon>
        <taxon>Basidiomycota</taxon>
        <taxon>Agaricomycotina</taxon>
        <taxon>Agaricomycetes</taxon>
        <taxon>Agaricomycetidae</taxon>
        <taxon>Agaricales</taxon>
        <taxon>Marasmiineae</taxon>
        <taxon>Omphalotaceae</taxon>
        <taxon>Collybiopsis</taxon>
        <taxon>Collybiopsis luxurians</taxon>
    </lineage>
</organism>
<keyword evidence="1" id="KW-0732">Signal</keyword>
<dbReference type="AlphaFoldDB" id="A0A0D0AU12"/>
<dbReference type="EMBL" id="KN834821">
    <property type="protein sequence ID" value="KIK53990.1"/>
    <property type="molecule type" value="Genomic_DNA"/>
</dbReference>
<evidence type="ECO:0000259" key="2">
    <source>
        <dbReference type="Pfam" id="PF16335"/>
    </source>
</evidence>
<dbReference type="OrthoDB" id="3918848at2759"/>
<reference evidence="4 5" key="1">
    <citation type="submission" date="2014-04" db="EMBL/GenBank/DDBJ databases">
        <title>Evolutionary Origins and Diversification of the Mycorrhizal Mutualists.</title>
        <authorList>
            <consortium name="DOE Joint Genome Institute"/>
            <consortium name="Mycorrhizal Genomics Consortium"/>
            <person name="Kohler A."/>
            <person name="Kuo A."/>
            <person name="Nagy L.G."/>
            <person name="Floudas D."/>
            <person name="Copeland A."/>
            <person name="Barry K.W."/>
            <person name="Cichocki N."/>
            <person name="Veneault-Fourrey C."/>
            <person name="LaButti K."/>
            <person name="Lindquist E.A."/>
            <person name="Lipzen A."/>
            <person name="Lundell T."/>
            <person name="Morin E."/>
            <person name="Murat C."/>
            <person name="Riley R."/>
            <person name="Ohm R."/>
            <person name="Sun H."/>
            <person name="Tunlid A."/>
            <person name="Henrissat B."/>
            <person name="Grigoriev I.V."/>
            <person name="Hibbett D.S."/>
            <person name="Martin F."/>
        </authorList>
    </citation>
    <scope>NUCLEOTIDE SEQUENCE [LARGE SCALE GENOMIC DNA]</scope>
    <source>
        <strain evidence="4 5">FD-317 M1</strain>
    </source>
</reference>
<evidence type="ECO:0000256" key="1">
    <source>
        <dbReference type="SAM" id="SignalP"/>
    </source>
</evidence>
<sequence>MFLLFFTLVWAFFLLVLSQAIQPPAIPLAVWSPYLQAHLPSTTPVQQWPNFWTTKHILGWGGLLRVDGVIYSWLGHFEGVAPNLNTTLPSAAFNGYQITPTRSVLSLTAGAMAINVTFLSPIESDDLVLQSFPFSYIYFEASSTDGNSHLLQVYQDITGEWISSSITDIMQWNTTTSDSILFHQAWRSLPELMTEANNMVEDGVVYHVTNAGNDVTYQTGDANPVRGAFLTNGKLNNSQDTTSRAINNSPPVLTISNDLGNITSTSSPIVWGISLVWNPNIVYTTAVRNQTHRPYFFTKYSDVQTAMSDFVSNASDAHQRAVNLDTKIVSNSSKILPSYVDLVSLASRQVMAGLEIPVGLDSNGQVNKSDVLIFMKDIGNSRRTNLIEVLYAAFPAILYINASWAEYLLKPLLQFESSALYNVNFSAGDLGSNFPTAIGNGDPPIFKGMESTGDMLIMTWAHATFSGDGSLVSAYYYTLKKWTNWLISEHPLTPNGFTTADGLNRINMTNLAIKGIIATRSMAEISRVVGESDDYNNYSSTASSLALQWQSIAGSSGHLTSTYNDLSSWGLIYNLYPDKLLGFNLNPVNLINFTHRWFACIAQPFGLPFDSTEVTAMSHWTLFSAATVSDANTRDSLVSMVHAAASNQKNFVVFPTRYSSSDGSLQGGAARYATVLSLTISLYY</sequence>
<feature type="signal peptide" evidence="1">
    <location>
        <begin position="1"/>
        <end position="20"/>
    </location>
</feature>
<dbReference type="InterPro" id="IPR052743">
    <property type="entry name" value="Glutaminase_GtaA"/>
</dbReference>
<dbReference type="InterPro" id="IPR032514">
    <property type="entry name" value="GtaA_central"/>
</dbReference>